<evidence type="ECO:0000256" key="1">
    <source>
        <dbReference type="SAM" id="SignalP"/>
    </source>
</evidence>
<evidence type="ECO:0000313" key="4">
    <source>
        <dbReference type="Proteomes" id="UP000263753"/>
    </source>
</evidence>
<dbReference type="Proteomes" id="UP000263753">
    <property type="component" value="Chromosome"/>
</dbReference>
<name>A0A3B7M5B3_9GAMM</name>
<reference evidence="4" key="1">
    <citation type="submission" date="2018-09" db="EMBL/GenBank/DDBJ databases">
        <title>The complete genome of Acinetobacter sp. strain WCHAc010005.</title>
        <authorList>
            <person name="Hu Y."/>
            <person name="Long H."/>
            <person name="Feng Y."/>
            <person name="Zong Z."/>
        </authorList>
    </citation>
    <scope>NUCLEOTIDE SEQUENCE [LARGE SCALE GENOMIC DNA]</scope>
    <source>
        <strain evidence="4">WCHAc010005</strain>
    </source>
</reference>
<gene>
    <name evidence="3" type="ORF">CDG60_15560</name>
</gene>
<dbReference type="AlphaFoldDB" id="A0A3B7M5B3"/>
<evidence type="ECO:0000259" key="2">
    <source>
        <dbReference type="Pfam" id="PF09917"/>
    </source>
</evidence>
<dbReference type="Pfam" id="PF09917">
    <property type="entry name" value="DUF2147"/>
    <property type="match status" value="1"/>
</dbReference>
<dbReference type="Gene3D" id="2.40.128.520">
    <property type="match status" value="1"/>
</dbReference>
<feature type="chain" id="PRO_5017664577" evidence="1">
    <location>
        <begin position="22"/>
        <end position="153"/>
    </location>
</feature>
<dbReference type="EMBL" id="CP032134">
    <property type="protein sequence ID" value="AXY57853.1"/>
    <property type="molecule type" value="Genomic_DNA"/>
</dbReference>
<proteinExistence type="predicted"/>
<evidence type="ECO:0000313" key="3">
    <source>
        <dbReference type="EMBL" id="AXY57853.1"/>
    </source>
</evidence>
<organism evidence="3 4">
    <name type="scientific">Acinetobacter chinensis</name>
    <dbReference type="NCBI Taxonomy" id="2004650"/>
    <lineage>
        <taxon>Bacteria</taxon>
        <taxon>Pseudomonadati</taxon>
        <taxon>Pseudomonadota</taxon>
        <taxon>Gammaproteobacteria</taxon>
        <taxon>Moraxellales</taxon>
        <taxon>Moraxellaceae</taxon>
        <taxon>Acinetobacter</taxon>
    </lineage>
</organism>
<sequence>MNFKSLSTAFTLALFSTSAFSYTFDPLIGTWKIIDNRTDSYISDIVIRKNSRTQQYSAVITQLHGASKNLKNCQKCTGSLKNQSVIGMEALQGLTSDTGKTRFSNGLWTNPENGYQYKISGQLNNAKTQLQMTGSTPQNQTTSMLWIKLQDIH</sequence>
<feature type="signal peptide" evidence="1">
    <location>
        <begin position="1"/>
        <end position="21"/>
    </location>
</feature>
<dbReference type="InterPro" id="IPR019223">
    <property type="entry name" value="DUF2147"/>
</dbReference>
<dbReference type="RefSeq" id="WP_087512753.1">
    <property type="nucleotide sequence ID" value="NZ_CP032134.1"/>
</dbReference>
<accession>A0A3B7M5B3</accession>
<keyword evidence="1" id="KW-0732">Signal</keyword>
<feature type="domain" description="DUF2147" evidence="2">
    <location>
        <begin position="29"/>
        <end position="136"/>
    </location>
</feature>
<dbReference type="KEGG" id="achi:CDG60_15560"/>
<protein>
    <submittedName>
        <fullName evidence="3">DUF2147 domain-containing protein</fullName>
    </submittedName>
</protein>